<feature type="compositionally biased region" description="Low complexity" evidence="1">
    <location>
        <begin position="400"/>
        <end position="409"/>
    </location>
</feature>
<gene>
    <name evidence="2" type="ORF">NLI96_g10127</name>
</gene>
<evidence type="ECO:0000313" key="3">
    <source>
        <dbReference type="Proteomes" id="UP001212997"/>
    </source>
</evidence>
<feature type="region of interest" description="Disordered" evidence="1">
    <location>
        <begin position="35"/>
        <end position="438"/>
    </location>
</feature>
<feature type="compositionally biased region" description="Low complexity" evidence="1">
    <location>
        <begin position="423"/>
        <end position="436"/>
    </location>
</feature>
<feature type="compositionally biased region" description="Basic and acidic residues" evidence="1">
    <location>
        <begin position="337"/>
        <end position="348"/>
    </location>
</feature>
<feature type="compositionally biased region" description="Acidic residues" evidence="1">
    <location>
        <begin position="39"/>
        <end position="48"/>
    </location>
</feature>
<feature type="compositionally biased region" description="Basic and acidic residues" evidence="1">
    <location>
        <begin position="740"/>
        <end position="776"/>
    </location>
</feature>
<proteinExistence type="predicted"/>
<comment type="caution">
    <text evidence="2">The sequence shown here is derived from an EMBL/GenBank/DDBJ whole genome shotgun (WGS) entry which is preliminary data.</text>
</comment>
<sequence length="1130" mass="122566">MAALGAQQHPEGFRAYMMRSSTPAASEKVLLYLNRLEDNPPDDPDDVDGISAVHSNTKRSRSAKGSVASSARRRAAEERDDIRSDVQEMPASDLGQTIPIETTVPDHDPDHEPGPDDPPGPRFESGTSFGNLGPLRDSLPPLGFPGPNSPSKSAAMPLPGSPAGSHPNPFQLYGMTPATPAGIPLPPSVMSGNDAALSVGGSRSRRGATPSKASELQSNGVISPKAASRALSPTRTNGGSGAPPAERPWSPRSQASQPQSMKSRGTQRTVTNRTQYPPLPESMVDEVPPSPTQRALSPPPRSATRSPSISPSESASQLRPRASRTKEASKAKSLKSITEERSDLHPESQRGGTSRQGSTSADVLLISSLSHPARSQSAMSRSHVTPVPVQKTGTTTNGEAARAAAAAAAGIMSPARSRRTLDPETTPTPSRPASPANDLNAEEARMVNDILSMRPAGTRTSYAASAAAPSMLEPEVQNSHFHDMELCQLLHALDSPMEESVKKAVRKAVRTRVKKLGMKYDNESIKQYRKSYHAHDPSVHMMALPQMPLMTGSKRSTQIGGIEPPEWANELMAGMADLRERFDNLAPKIENLRPSTRAAGSYLSGNNRTYTSGTGGHRQQYSQSEITNGAGGVGYGHSPMTQTTNLLAQQQTGTGHPGDESMFQQTGDGDDVAVAESARADSRLYSRSHSHASHRSGLSASRSSRGHGSVGGGGGGGGGQRSDMDSGLGYHPDDVGTGVGDHEDGHGEEDMYTDDHLQPPPTDHTRGVSEYNDRENSPGQQYLEEELYKLRVKPTTGSQSVATHKTWEVAPQDADDYEGDGQVAVTESGIPEIMDDGYPGDRRGMVGGATSPPLPPLPQDRQDLMHEGQIWQPSDYNNEPRTPPWQRVHQRLLSWAIVWPMGELDNALNSTTRGKQVDEVALSIWSTQTYKRYVRSKMTDSPPGRVDRLFVPPNMADAISTAVYNGRHGDARDMLRDMWAPFGLEGIPRLLIVLAKHRSDENHWVVHRFSLPDGSLTTYDTYPERCLPDGRPLGWWFAIRIAWPDAIYPSPDHLMQKMVRLHRPMQLGIDNSVAAAGIWRNLLMGSRAERSLDLERLRDLINTEVRNLRQRKQMGKLSIGSPQPNWEDMN</sequence>
<dbReference type="EMBL" id="JANAWD010000553">
    <property type="protein sequence ID" value="KAJ3477925.1"/>
    <property type="molecule type" value="Genomic_DNA"/>
</dbReference>
<feature type="compositionally biased region" description="Low complexity" evidence="1">
    <location>
        <begin position="695"/>
        <end position="707"/>
    </location>
</feature>
<evidence type="ECO:0000256" key="1">
    <source>
        <dbReference type="SAM" id="MobiDB-lite"/>
    </source>
</evidence>
<feature type="region of interest" description="Disordered" evidence="1">
    <location>
        <begin position="682"/>
        <end position="778"/>
    </location>
</feature>
<feature type="compositionally biased region" description="Polar residues" evidence="1">
    <location>
        <begin position="251"/>
        <end position="275"/>
    </location>
</feature>
<feature type="compositionally biased region" description="Basic and acidic residues" evidence="1">
    <location>
        <begin position="104"/>
        <end position="114"/>
    </location>
</feature>
<dbReference type="Proteomes" id="UP001212997">
    <property type="component" value="Unassembled WGS sequence"/>
</dbReference>
<feature type="compositionally biased region" description="Gly residues" evidence="1">
    <location>
        <begin position="708"/>
        <end position="720"/>
    </location>
</feature>
<feature type="region of interest" description="Disordered" evidence="1">
    <location>
        <begin position="596"/>
        <end position="620"/>
    </location>
</feature>
<accession>A0AAD5UU79</accession>
<dbReference type="AlphaFoldDB" id="A0AAD5UU79"/>
<feature type="compositionally biased region" description="Polar residues" evidence="1">
    <location>
        <begin position="211"/>
        <end position="221"/>
    </location>
</feature>
<reference evidence="2" key="1">
    <citation type="submission" date="2022-07" db="EMBL/GenBank/DDBJ databases">
        <title>Genome Sequence of Physisporinus lineatus.</title>
        <authorList>
            <person name="Buettner E."/>
        </authorList>
    </citation>
    <scope>NUCLEOTIDE SEQUENCE</scope>
    <source>
        <strain evidence="2">VT162</strain>
    </source>
</reference>
<protein>
    <submittedName>
        <fullName evidence="2">Uncharacterized protein</fullName>
    </submittedName>
</protein>
<feature type="compositionally biased region" description="Polar residues" evidence="1">
    <location>
        <begin position="350"/>
        <end position="383"/>
    </location>
</feature>
<name>A0AAD5UU79_9APHY</name>
<keyword evidence="3" id="KW-1185">Reference proteome</keyword>
<feature type="compositionally biased region" description="Polar residues" evidence="1">
    <location>
        <begin position="603"/>
        <end position="620"/>
    </location>
</feature>
<feature type="compositionally biased region" description="Basic and acidic residues" evidence="1">
    <location>
        <begin position="74"/>
        <end position="86"/>
    </location>
</feature>
<organism evidence="2 3">
    <name type="scientific">Meripilus lineatus</name>
    <dbReference type="NCBI Taxonomy" id="2056292"/>
    <lineage>
        <taxon>Eukaryota</taxon>
        <taxon>Fungi</taxon>
        <taxon>Dikarya</taxon>
        <taxon>Basidiomycota</taxon>
        <taxon>Agaricomycotina</taxon>
        <taxon>Agaricomycetes</taxon>
        <taxon>Polyporales</taxon>
        <taxon>Meripilaceae</taxon>
        <taxon>Meripilus</taxon>
    </lineage>
</organism>
<feature type="compositionally biased region" description="Low complexity" evidence="1">
    <location>
        <begin position="302"/>
        <end position="316"/>
    </location>
</feature>
<evidence type="ECO:0000313" key="2">
    <source>
        <dbReference type="EMBL" id="KAJ3477925.1"/>
    </source>
</evidence>